<dbReference type="PANTHER" id="PTHR38767">
    <property type="entry name" value="DNA POLYMERASE III SUBUNIT CHI"/>
    <property type="match status" value="1"/>
</dbReference>
<keyword evidence="2" id="KW-1185">Reference proteome</keyword>
<evidence type="ECO:0000313" key="2">
    <source>
        <dbReference type="Proteomes" id="UP001165343"/>
    </source>
</evidence>
<reference evidence="1" key="1">
    <citation type="submission" date="2022-05" db="EMBL/GenBank/DDBJ databases">
        <authorList>
            <person name="Jo J.-H."/>
            <person name="Im W.-T."/>
        </authorList>
    </citation>
    <scope>NUCLEOTIDE SEQUENCE</scope>
    <source>
        <strain evidence="1">RG327</strain>
    </source>
</reference>
<organism evidence="1 2">
    <name type="scientific">Sphingomonas anseongensis</name>
    <dbReference type="NCBI Taxonomy" id="2908207"/>
    <lineage>
        <taxon>Bacteria</taxon>
        <taxon>Pseudomonadati</taxon>
        <taxon>Pseudomonadota</taxon>
        <taxon>Alphaproteobacteria</taxon>
        <taxon>Sphingomonadales</taxon>
        <taxon>Sphingomonadaceae</taxon>
        <taxon>Sphingomonas</taxon>
    </lineage>
</organism>
<name>A0ABT0RC78_9SPHN</name>
<sequence length="152" mass="16989">MRVDFYQLGAIPIEQVIASLAGKLLAEQERLLVIADDETQLARLDRLLWDQGPASFLPHAMAGASEDPRQPILLSTSPDAANRARNLLIADGAWRDAALAFHRAFYLFDSNTLEEARSAWRSLAGRDDVERHYWANEDGRWAEKAADSRSPS</sequence>
<proteinExistence type="predicted"/>
<evidence type="ECO:0000313" key="1">
    <source>
        <dbReference type="EMBL" id="MCL6677864.1"/>
    </source>
</evidence>
<dbReference type="RefSeq" id="WP_249866851.1">
    <property type="nucleotide sequence ID" value="NZ_JAMGBC010000001.1"/>
</dbReference>
<dbReference type="Pfam" id="PF04364">
    <property type="entry name" value="DNA_pol3_chi"/>
    <property type="match status" value="1"/>
</dbReference>
<dbReference type="InterPro" id="IPR036768">
    <property type="entry name" value="PolIII_chi_sf"/>
</dbReference>
<dbReference type="SUPFAM" id="SSF102400">
    <property type="entry name" value="DNA polymerase III chi subunit"/>
    <property type="match status" value="1"/>
</dbReference>
<accession>A0ABT0RC78</accession>
<gene>
    <name evidence="1" type="ORF">LZ519_00800</name>
</gene>
<comment type="caution">
    <text evidence="1">The sequence shown here is derived from an EMBL/GenBank/DDBJ whole genome shotgun (WGS) entry which is preliminary data.</text>
</comment>
<dbReference type="EMBL" id="JAMGBC010000001">
    <property type="protein sequence ID" value="MCL6677864.1"/>
    <property type="molecule type" value="Genomic_DNA"/>
</dbReference>
<dbReference type="Proteomes" id="UP001165343">
    <property type="component" value="Unassembled WGS sequence"/>
</dbReference>
<dbReference type="InterPro" id="IPR007459">
    <property type="entry name" value="DNA_pol3_chi"/>
</dbReference>
<dbReference type="PANTHER" id="PTHR38767:SF1">
    <property type="entry name" value="DNA POLYMERASE III SUBUNIT CHI"/>
    <property type="match status" value="1"/>
</dbReference>
<protein>
    <submittedName>
        <fullName evidence="1">DNA polymerase III subunit chi</fullName>
    </submittedName>
</protein>
<dbReference type="Gene3D" id="3.40.50.10110">
    <property type="entry name" value="DNA polymerase III subunit chi"/>
    <property type="match status" value="1"/>
</dbReference>